<evidence type="ECO:0000313" key="2">
    <source>
        <dbReference type="Proteomes" id="UP000091857"/>
    </source>
</evidence>
<reference evidence="2" key="1">
    <citation type="journal article" date="2016" name="Nat. Biotechnol.">
        <title>Sequencing wild and cultivated cassava and related species reveals extensive interspecific hybridization and genetic diversity.</title>
        <authorList>
            <person name="Bredeson J.V."/>
            <person name="Lyons J.B."/>
            <person name="Prochnik S.E."/>
            <person name="Wu G.A."/>
            <person name="Ha C.M."/>
            <person name="Edsinger-Gonzales E."/>
            <person name="Grimwood J."/>
            <person name="Schmutz J."/>
            <person name="Rabbi I.Y."/>
            <person name="Egesi C."/>
            <person name="Nauluvula P."/>
            <person name="Lebot V."/>
            <person name="Ndunguru J."/>
            <person name="Mkamilo G."/>
            <person name="Bart R.S."/>
            <person name="Setter T.L."/>
            <person name="Gleadow R.M."/>
            <person name="Kulakow P."/>
            <person name="Ferguson M.E."/>
            <person name="Rounsley S."/>
            <person name="Rokhsar D.S."/>
        </authorList>
    </citation>
    <scope>NUCLEOTIDE SEQUENCE [LARGE SCALE GENOMIC DNA]</scope>
    <source>
        <strain evidence="2">cv. AM560-2</strain>
    </source>
</reference>
<dbReference type="Proteomes" id="UP000091857">
    <property type="component" value="Chromosome 2"/>
</dbReference>
<organism evidence="1 2">
    <name type="scientific">Manihot esculenta</name>
    <name type="common">Cassava</name>
    <name type="synonym">Jatropha manihot</name>
    <dbReference type="NCBI Taxonomy" id="3983"/>
    <lineage>
        <taxon>Eukaryota</taxon>
        <taxon>Viridiplantae</taxon>
        <taxon>Streptophyta</taxon>
        <taxon>Embryophyta</taxon>
        <taxon>Tracheophyta</taxon>
        <taxon>Spermatophyta</taxon>
        <taxon>Magnoliopsida</taxon>
        <taxon>eudicotyledons</taxon>
        <taxon>Gunneridae</taxon>
        <taxon>Pentapetalae</taxon>
        <taxon>rosids</taxon>
        <taxon>fabids</taxon>
        <taxon>Malpighiales</taxon>
        <taxon>Euphorbiaceae</taxon>
        <taxon>Crotonoideae</taxon>
        <taxon>Manihoteae</taxon>
        <taxon>Manihot</taxon>
    </lineage>
</organism>
<proteinExistence type="predicted"/>
<gene>
    <name evidence="1" type="ORF">MANES_02G015300v8</name>
</gene>
<accession>A0ACC8DYN7</accession>
<name>A0ACC8DYN7_MANES</name>
<protein>
    <submittedName>
        <fullName evidence="1">Uncharacterized protein</fullName>
    </submittedName>
</protein>
<dbReference type="EMBL" id="CM004388">
    <property type="protein sequence ID" value="OAY56451.2"/>
    <property type="molecule type" value="Genomic_DNA"/>
</dbReference>
<comment type="caution">
    <text evidence="1">The sequence shown here is derived from an EMBL/GenBank/DDBJ whole genome shotgun (WGS) entry which is preliminary data.</text>
</comment>
<evidence type="ECO:0000313" key="1">
    <source>
        <dbReference type="EMBL" id="OAY56451.2"/>
    </source>
</evidence>
<sequence length="350" mass="39386">MLSSYCSHSLSERGPIIIPSISGLGVISRLGNSPLSIRNAQFFESYSKLSKNKWKISCFRHEDFSPENPKSDGVEHCLHEKLVKKPELNNPADVKKDWISNLQEAAYVVFRTIQSRWTVPWTAETIMQVMVLWVVSFWFIGSWVIPFAAHMAGFSKESLTFRGQALFSLVTDATEGLAGIAILHRCLSRFRPLPSGWFIFSLKGNWLFDVAFGCFMFPLVNQLSQFNLSLLPILPSTPVALSSVEQSIAARDPVAMSLYLIVVSVCAPVWEEIVFRGFLLPSLTRYMPVSCAILVSSVAFALAHFNVQRMLPLIFLGVVLGIIFTRSRNLMPSMLLHSLWNGFVFLDLMR</sequence>
<keyword evidence="2" id="KW-1185">Reference proteome</keyword>